<evidence type="ECO:0000313" key="4">
    <source>
        <dbReference type="EMBL" id="ADB61051.1"/>
    </source>
</evidence>
<keyword evidence="5" id="KW-1185">Reference proteome</keyword>
<keyword evidence="2" id="KW-0812">Transmembrane</keyword>
<reference evidence="4 5" key="1">
    <citation type="journal article" date="2010" name="Stand. Genomic Sci.">
        <title>Complete genome sequence of Haloterrigena turkmenica type strain (4k).</title>
        <authorList>
            <person name="Saunders E."/>
            <person name="Tindall B.J."/>
            <person name="Fahnrich R."/>
            <person name="Lapidus A."/>
            <person name="Copeland A."/>
            <person name="Del Rio T.G."/>
            <person name="Lucas S."/>
            <person name="Chen F."/>
            <person name="Tice H."/>
            <person name="Cheng J.F."/>
            <person name="Han C."/>
            <person name="Detter J.C."/>
            <person name="Bruce D."/>
            <person name="Goodwin L."/>
            <person name="Chain P."/>
            <person name="Pitluck S."/>
            <person name="Pati A."/>
            <person name="Ivanova N."/>
            <person name="Mavromatis K."/>
            <person name="Chen A."/>
            <person name="Palaniappan K."/>
            <person name="Land M."/>
            <person name="Hauser L."/>
            <person name="Chang Y.J."/>
            <person name="Jeffries C.D."/>
            <person name="Brettin T."/>
            <person name="Rohde M."/>
            <person name="Goker M."/>
            <person name="Bristow J."/>
            <person name="Eisen J.A."/>
            <person name="Markowitz V."/>
            <person name="Hugenholtz P."/>
            <person name="Klenk H.P."/>
            <person name="Kyrpides N.C."/>
        </authorList>
    </citation>
    <scope>NUCLEOTIDE SEQUENCE [LARGE SCALE GENOMIC DNA]</scope>
    <source>
        <strain evidence="5">ATCC 51198 / DSM 5511 / JCM 9101 / NCIMB 13204 / VKM B-1734 / 4k</strain>
    </source>
</reference>
<dbReference type="InterPro" id="IPR029044">
    <property type="entry name" value="Nucleotide-diphossugar_trans"/>
</dbReference>
<organism evidence="4 5">
    <name type="scientific">Haloterrigena turkmenica (strain ATCC 51198 / DSM 5511 / JCM 9101 / NCIMB 13204 / VKM B-1734 / 4k)</name>
    <name type="common">Halococcus turkmenicus</name>
    <dbReference type="NCBI Taxonomy" id="543526"/>
    <lineage>
        <taxon>Archaea</taxon>
        <taxon>Methanobacteriati</taxon>
        <taxon>Methanobacteriota</taxon>
        <taxon>Stenosarchaea group</taxon>
        <taxon>Halobacteria</taxon>
        <taxon>Halobacteriales</taxon>
        <taxon>Natrialbaceae</taxon>
        <taxon>Haloterrigena</taxon>
    </lineage>
</organism>
<feature type="transmembrane region" description="Helical" evidence="2">
    <location>
        <begin position="447"/>
        <end position="465"/>
    </location>
</feature>
<keyword evidence="4" id="KW-0808">Transferase</keyword>
<dbReference type="InterPro" id="IPR001173">
    <property type="entry name" value="Glyco_trans_2-like"/>
</dbReference>
<dbReference type="PANTHER" id="PTHR43685:SF2">
    <property type="entry name" value="GLYCOSYLTRANSFERASE 2-LIKE DOMAIN-CONTAINING PROTEIN"/>
    <property type="match status" value="1"/>
</dbReference>
<dbReference type="AlphaFoldDB" id="D2RTV0"/>
<dbReference type="InterPro" id="IPR050834">
    <property type="entry name" value="Glycosyltransf_2"/>
</dbReference>
<dbReference type="OrthoDB" id="46222at2157"/>
<evidence type="ECO:0000259" key="3">
    <source>
        <dbReference type="Pfam" id="PF00535"/>
    </source>
</evidence>
<dbReference type="CAZy" id="GT2">
    <property type="family name" value="Glycosyltransferase Family 2"/>
</dbReference>
<dbReference type="STRING" id="543526.Htur_2170"/>
<name>D2RTV0_HALTV</name>
<dbReference type="GeneID" id="8742772"/>
<dbReference type="Pfam" id="PF00535">
    <property type="entry name" value="Glycos_transf_2"/>
    <property type="match status" value="1"/>
</dbReference>
<dbReference type="eggNOG" id="arCOG01389">
    <property type="taxonomic scope" value="Archaea"/>
</dbReference>
<sequence length="532" mass="58750">MRSPVLFIPGLSVLLGLYGYLVKSPLPLPASDETETEPTVEVFIPALNEEETIGYAIASLTYQTVRPDAVTVVDDGSTDATAAVVEAVREQIDIEINFVRHTDRGSKTKRLKQVTRNSDADKIFVLDADTYLVSETYLERVIAAQEAEDVACSFGVVQPDTRSTKRSFHRDSLEPLFPNGVPAEAVPDWIERDQLGRDRPSYLVTRWPVEQYRSILYAIEQRFFKEAQMRLIRTSLFPAGCGVLYDRQALRSVFDDFEPSLGNQLTNSEDIFIGFSLVDRGFANVQVSDVRMRTVEPTLAAMADQTYLWSSSFLQSTFYYRVFSRWLRSQTGDVTDEIPRDEPGLIAEETTTVGTDGGFASPTDSERVGTPPTGAGSDEPTTPSSVRADRNEESPSVGVPTSADSSAESAPDREMAADRDSGDEDDSGWFDRRRTLSAVVGSQIVDGLYPIALLVVGLLSVFGLFPIELLLAVVAVEFGLYLLIAGLFAHRQITLLSLLVSVPVRLSQLPVGVYVYARVATDLLRGKRNWNK</sequence>
<keyword evidence="2" id="KW-1133">Transmembrane helix</keyword>
<dbReference type="Proteomes" id="UP000001903">
    <property type="component" value="Chromosome"/>
</dbReference>
<keyword evidence="2" id="KW-0472">Membrane</keyword>
<feature type="compositionally biased region" description="Basic and acidic residues" evidence="1">
    <location>
        <begin position="410"/>
        <end position="420"/>
    </location>
</feature>
<dbReference type="KEGG" id="htu:Htur_2170"/>
<evidence type="ECO:0000313" key="5">
    <source>
        <dbReference type="Proteomes" id="UP000001903"/>
    </source>
</evidence>
<proteinExistence type="predicted"/>
<dbReference type="HOGENOM" id="CLU_511548_0_0_2"/>
<feature type="transmembrane region" description="Helical" evidence="2">
    <location>
        <begin position="470"/>
        <end position="489"/>
    </location>
</feature>
<dbReference type="CDD" id="cd00761">
    <property type="entry name" value="Glyco_tranf_GTA_type"/>
    <property type="match status" value="1"/>
</dbReference>
<accession>D2RTV0</accession>
<dbReference type="Gene3D" id="3.90.550.10">
    <property type="entry name" value="Spore Coat Polysaccharide Biosynthesis Protein SpsA, Chain A"/>
    <property type="match status" value="1"/>
</dbReference>
<dbReference type="EMBL" id="CP001860">
    <property type="protein sequence ID" value="ADB61051.1"/>
    <property type="molecule type" value="Genomic_DNA"/>
</dbReference>
<dbReference type="eggNOG" id="arCOG00428">
    <property type="taxonomic scope" value="Archaea"/>
</dbReference>
<evidence type="ECO:0000256" key="1">
    <source>
        <dbReference type="SAM" id="MobiDB-lite"/>
    </source>
</evidence>
<dbReference type="RefSeq" id="WP_012943340.1">
    <property type="nucleotide sequence ID" value="NC_013743.1"/>
</dbReference>
<dbReference type="SUPFAM" id="SSF53448">
    <property type="entry name" value="Nucleotide-diphospho-sugar transferases"/>
    <property type="match status" value="1"/>
</dbReference>
<feature type="region of interest" description="Disordered" evidence="1">
    <location>
        <begin position="334"/>
        <end position="428"/>
    </location>
</feature>
<protein>
    <submittedName>
        <fullName evidence="4">Glycosyl transferase family 2</fullName>
    </submittedName>
</protein>
<dbReference type="PANTHER" id="PTHR43685">
    <property type="entry name" value="GLYCOSYLTRANSFERASE"/>
    <property type="match status" value="1"/>
</dbReference>
<gene>
    <name evidence="4" type="ordered locus">Htur_2170</name>
</gene>
<feature type="transmembrane region" description="Helical" evidence="2">
    <location>
        <begin position="495"/>
        <end position="517"/>
    </location>
</feature>
<dbReference type="GO" id="GO:0016740">
    <property type="term" value="F:transferase activity"/>
    <property type="evidence" value="ECO:0007669"/>
    <property type="project" value="UniProtKB-KW"/>
</dbReference>
<evidence type="ECO:0000256" key="2">
    <source>
        <dbReference type="SAM" id="Phobius"/>
    </source>
</evidence>
<feature type="domain" description="Glycosyltransferase 2-like" evidence="3">
    <location>
        <begin position="42"/>
        <end position="170"/>
    </location>
</feature>